<comment type="caution">
    <text evidence="8">The sequence shown here is derived from an EMBL/GenBank/DDBJ whole genome shotgun (WGS) entry which is preliminary data.</text>
</comment>
<feature type="transmembrane region" description="Helical" evidence="6">
    <location>
        <begin position="74"/>
        <end position="92"/>
    </location>
</feature>
<dbReference type="Pfam" id="PF07291">
    <property type="entry name" value="MauE"/>
    <property type="match status" value="1"/>
</dbReference>
<evidence type="ECO:0000256" key="1">
    <source>
        <dbReference type="ARBA" id="ARBA00004141"/>
    </source>
</evidence>
<reference evidence="8 9" key="1">
    <citation type="journal article" date="2013" name="ISME J.">
        <title>A metabolic model for members of the genus Tetrasphaera involved in enhanced biological phosphorus removal.</title>
        <authorList>
            <person name="Kristiansen R."/>
            <person name="Nguyen H.T.T."/>
            <person name="Saunders A.M."/>
            <person name="Nielsen J.L."/>
            <person name="Wimmer R."/>
            <person name="Le V.Q."/>
            <person name="McIlroy S.J."/>
            <person name="Petrovski S."/>
            <person name="Seviour R.J."/>
            <person name="Calteau A."/>
            <person name="Nielsen K.L."/>
            <person name="Nielsen P.H."/>
        </authorList>
    </citation>
    <scope>NUCLEOTIDE SEQUENCE [LARGE SCALE GENOMIC DNA]</scope>
    <source>
        <strain evidence="8 9">Ben110</strain>
    </source>
</reference>
<feature type="compositionally biased region" description="Low complexity" evidence="5">
    <location>
        <begin position="179"/>
        <end position="190"/>
    </location>
</feature>
<evidence type="ECO:0000313" key="9">
    <source>
        <dbReference type="Proteomes" id="UP000035763"/>
    </source>
</evidence>
<evidence type="ECO:0000256" key="6">
    <source>
        <dbReference type="SAM" id="Phobius"/>
    </source>
</evidence>
<protein>
    <recommendedName>
        <fullName evidence="7">Methylamine utilisation protein MauE domain-containing protein</fullName>
    </recommendedName>
</protein>
<keyword evidence="3 6" id="KW-1133">Transmembrane helix</keyword>
<dbReference type="EMBL" id="CAJA01000053">
    <property type="protein sequence ID" value="CCH72235.1"/>
    <property type="molecule type" value="Genomic_DNA"/>
</dbReference>
<name>W6JUP8_9MICO</name>
<evidence type="ECO:0000256" key="3">
    <source>
        <dbReference type="ARBA" id="ARBA00022989"/>
    </source>
</evidence>
<evidence type="ECO:0000256" key="5">
    <source>
        <dbReference type="SAM" id="MobiDB-lite"/>
    </source>
</evidence>
<keyword evidence="2 6" id="KW-0812">Transmembrane</keyword>
<dbReference type="InterPro" id="IPR009908">
    <property type="entry name" value="Methylamine_util_MauE"/>
</dbReference>
<dbReference type="RefSeq" id="WP_048697442.1">
    <property type="nucleotide sequence ID" value="NZ_HG764815.1"/>
</dbReference>
<feature type="transmembrane region" description="Helical" evidence="6">
    <location>
        <begin position="119"/>
        <end position="138"/>
    </location>
</feature>
<dbReference type="SUPFAM" id="SSF52833">
    <property type="entry name" value="Thioredoxin-like"/>
    <property type="match status" value="1"/>
</dbReference>
<sequence length="349" mass="36841">MPDASPLILATLLIVAVLIVSAVAKLREPAASASAFQMLELPKILTRLRGPRLLPLGELVLAAGLLLAPPPLRLVCAVVAAVLMLAYTAVIARALRFPYPVTCGCFGTLGMGLVTVRTLWRNLLLVAVALLAIVDAVRHDRSLTAQLADVGATGLGWLAMTVVTAAVAWLILDRGPAPRHTPAQPHTPAPAHHHANTPPPSTESGDYIREAVPYGVLETPDGRLANVREMAKSQARLLIFLSLHCHACITLREELPEFAEANPEIGVHPIYHSAVETDQIPGGMDWLLDPRGGLQQSFGVYGSPCAVLLGTDGLLAGGPVSGSSDVRNFLEDIGAELAAAREAHILPQA</sequence>
<comment type="subcellular location">
    <subcellularLocation>
        <location evidence="1">Membrane</location>
        <topology evidence="1">Multi-pass membrane protein</topology>
    </subcellularLocation>
</comment>
<organism evidence="8 9">
    <name type="scientific">Nostocoides australiense Ben110</name>
    <dbReference type="NCBI Taxonomy" id="1193182"/>
    <lineage>
        <taxon>Bacteria</taxon>
        <taxon>Bacillati</taxon>
        <taxon>Actinomycetota</taxon>
        <taxon>Actinomycetes</taxon>
        <taxon>Micrococcales</taxon>
        <taxon>Intrasporangiaceae</taxon>
        <taxon>Nostocoides</taxon>
    </lineage>
</organism>
<feature type="domain" description="Methylamine utilisation protein MauE" evidence="7">
    <location>
        <begin position="8"/>
        <end position="133"/>
    </location>
</feature>
<dbReference type="GO" id="GO:0016020">
    <property type="term" value="C:membrane"/>
    <property type="evidence" value="ECO:0007669"/>
    <property type="project" value="UniProtKB-SubCell"/>
</dbReference>
<evidence type="ECO:0000256" key="2">
    <source>
        <dbReference type="ARBA" id="ARBA00022692"/>
    </source>
</evidence>
<proteinExistence type="predicted"/>
<feature type="region of interest" description="Disordered" evidence="5">
    <location>
        <begin position="179"/>
        <end position="205"/>
    </location>
</feature>
<dbReference type="Proteomes" id="UP000035763">
    <property type="component" value="Unassembled WGS sequence"/>
</dbReference>
<feature type="transmembrane region" description="Helical" evidence="6">
    <location>
        <begin position="150"/>
        <end position="172"/>
    </location>
</feature>
<evidence type="ECO:0000313" key="8">
    <source>
        <dbReference type="EMBL" id="CCH72235.1"/>
    </source>
</evidence>
<keyword evidence="9" id="KW-1185">Reference proteome</keyword>
<dbReference type="STRING" id="1193182.BN11_1460004"/>
<dbReference type="UniPathway" id="UPA00895"/>
<dbReference type="AlphaFoldDB" id="W6JUP8"/>
<keyword evidence="4 6" id="KW-0472">Membrane</keyword>
<dbReference type="InterPro" id="IPR036249">
    <property type="entry name" value="Thioredoxin-like_sf"/>
</dbReference>
<gene>
    <name evidence="8" type="ORF">BN11_1460004</name>
</gene>
<evidence type="ECO:0000256" key="4">
    <source>
        <dbReference type="ARBA" id="ARBA00023136"/>
    </source>
</evidence>
<evidence type="ECO:0000259" key="7">
    <source>
        <dbReference type="Pfam" id="PF07291"/>
    </source>
</evidence>
<accession>W6JUP8</accession>
<dbReference type="GO" id="GO:0030416">
    <property type="term" value="P:methylamine metabolic process"/>
    <property type="evidence" value="ECO:0007669"/>
    <property type="project" value="InterPro"/>
</dbReference>